<reference evidence="6 7" key="1">
    <citation type="submission" date="2021-05" db="EMBL/GenBank/DDBJ databases">
        <title>Kineosporia and Streptomyces sp. nov. two new marine actinobacteria isolated from Coral.</title>
        <authorList>
            <person name="Buangrab K."/>
            <person name="Sutthacheep M."/>
            <person name="Yeemin T."/>
            <person name="Harunari E."/>
            <person name="Igarashi Y."/>
            <person name="Kanchanasin P."/>
            <person name="Tanasupawat S."/>
            <person name="Phongsopitanun W."/>
        </authorList>
    </citation>
    <scope>NUCLEOTIDE SEQUENCE [LARGE SCALE GENOMIC DNA]</scope>
    <source>
        <strain evidence="6 7">J2-2</strain>
    </source>
</reference>
<evidence type="ECO:0000256" key="5">
    <source>
        <dbReference type="RuleBase" id="RU362118"/>
    </source>
</evidence>
<dbReference type="InterPro" id="IPR015422">
    <property type="entry name" value="PyrdxlP-dep_Trfase_small"/>
</dbReference>
<dbReference type="NCBIfam" id="TIGR01326">
    <property type="entry name" value="OAH_OAS_sulfhy"/>
    <property type="match status" value="1"/>
</dbReference>
<sequence>MSTGWSFETRQIHAGQTPDQVTGARALPIYQTTSYVFDNTEHAANLFGLKEFGNIYTRLNNPTTDVVEKRLADLEGGVGALLVASGQSAETLALLNVAEAGDHVVASPSLYGGTYNLFHYTFPKLGIKVSFVEDPDDLASWRAAARPNTKAFFAETISNPKQDVLDIEGVAGVAHEVGVPLIVDNTVATPYLIRPLEWGADVVVHSATKYIGGHGGAIAGVIVDGGKFDYAAQPERFPGFNQPDASYHGLVYGRDLGVGSPLGANLSYILKARVQLLRDLGPAASPFNAWVIAQGLETLSLRVERHVQNAQAVAVWLESRDEVLSVAYAGLPSSPWYELGRKYAPNGTGAVVAFEIRGGVEAGRRFVDSLELHSLVANIGDVRSLVIHPASTTHSQLTEEEQRATGVTPGLVRLSVGLENITDILADLEAGFRAIKVG</sequence>
<name>A0ABS5TDR8_9ACTN</name>
<keyword evidence="3 6" id="KW-0808">Transferase</keyword>
<dbReference type="NCBIfam" id="NF005872">
    <property type="entry name" value="PRK07812.1"/>
    <property type="match status" value="1"/>
</dbReference>
<dbReference type="GO" id="GO:0004124">
    <property type="term" value="F:cysteine synthase activity"/>
    <property type="evidence" value="ECO:0007669"/>
    <property type="project" value="UniProtKB-EC"/>
</dbReference>
<evidence type="ECO:0000256" key="4">
    <source>
        <dbReference type="ARBA" id="ARBA00022898"/>
    </source>
</evidence>
<dbReference type="InterPro" id="IPR000277">
    <property type="entry name" value="Cys/Met-Metab_PyrdxlP-dep_enz"/>
</dbReference>
<dbReference type="InterPro" id="IPR015424">
    <property type="entry name" value="PyrdxlP-dep_Trfase"/>
</dbReference>
<dbReference type="InterPro" id="IPR054542">
    <property type="entry name" value="Cys_met_metab_PP"/>
</dbReference>
<dbReference type="Proteomes" id="UP001197247">
    <property type="component" value="Unassembled WGS sequence"/>
</dbReference>
<proteinExistence type="inferred from homology"/>
<accession>A0ABS5TDR8</accession>
<evidence type="ECO:0000313" key="7">
    <source>
        <dbReference type="Proteomes" id="UP001197247"/>
    </source>
</evidence>
<evidence type="ECO:0000313" key="6">
    <source>
        <dbReference type="EMBL" id="MBT0769230.1"/>
    </source>
</evidence>
<dbReference type="Gene3D" id="3.90.1150.10">
    <property type="entry name" value="Aspartate Aminotransferase, domain 1"/>
    <property type="match status" value="1"/>
</dbReference>
<dbReference type="Gene3D" id="3.40.640.10">
    <property type="entry name" value="Type I PLP-dependent aspartate aminotransferase-like (Major domain)"/>
    <property type="match status" value="1"/>
</dbReference>
<evidence type="ECO:0000256" key="1">
    <source>
        <dbReference type="ARBA" id="ARBA00001933"/>
    </source>
</evidence>
<dbReference type="EC" id="2.5.1.47" evidence="6"/>
<dbReference type="EMBL" id="JAHBAY010000003">
    <property type="protein sequence ID" value="MBT0769230.1"/>
    <property type="molecule type" value="Genomic_DNA"/>
</dbReference>
<dbReference type="PIRSF" id="PIRSF001434">
    <property type="entry name" value="CGS"/>
    <property type="match status" value="1"/>
</dbReference>
<dbReference type="InterPro" id="IPR015421">
    <property type="entry name" value="PyrdxlP-dep_Trfase_major"/>
</dbReference>
<gene>
    <name evidence="6" type="ORF">KIH74_09885</name>
</gene>
<protein>
    <submittedName>
        <fullName evidence="6">Bifunctional o-acetylhomoserine/o-acetylserine sulfhydrylase</fullName>
        <ecNumber evidence="6">2.5.1.47</ecNumber>
    </submittedName>
</protein>
<dbReference type="PANTHER" id="PTHR43797:SF2">
    <property type="entry name" value="HOMOCYSTEINE_CYSTEINE SYNTHASE"/>
    <property type="match status" value="1"/>
</dbReference>
<organism evidence="6 7">
    <name type="scientific">Kineosporia corallincola</name>
    <dbReference type="NCBI Taxonomy" id="2835133"/>
    <lineage>
        <taxon>Bacteria</taxon>
        <taxon>Bacillati</taxon>
        <taxon>Actinomycetota</taxon>
        <taxon>Actinomycetes</taxon>
        <taxon>Kineosporiales</taxon>
        <taxon>Kineosporiaceae</taxon>
        <taxon>Kineosporia</taxon>
    </lineage>
</organism>
<keyword evidence="4 5" id="KW-0663">Pyridoxal phosphate</keyword>
<evidence type="ECO:0000256" key="3">
    <source>
        <dbReference type="ARBA" id="ARBA00022679"/>
    </source>
</evidence>
<keyword evidence="7" id="KW-1185">Reference proteome</keyword>
<dbReference type="RefSeq" id="WP_214155508.1">
    <property type="nucleotide sequence ID" value="NZ_JAHBAY010000003.1"/>
</dbReference>
<dbReference type="SUPFAM" id="SSF53383">
    <property type="entry name" value="PLP-dependent transferases"/>
    <property type="match status" value="1"/>
</dbReference>
<dbReference type="InterPro" id="IPR006235">
    <property type="entry name" value="OAc-hSer/O-AcSer_sulfhydrylase"/>
</dbReference>
<comment type="similarity">
    <text evidence="2 5">Belongs to the trans-sulfuration enzymes family.</text>
</comment>
<dbReference type="PROSITE" id="PS00868">
    <property type="entry name" value="CYS_MET_METAB_PP"/>
    <property type="match status" value="1"/>
</dbReference>
<dbReference type="PANTHER" id="PTHR43797">
    <property type="entry name" value="HOMOCYSTEINE/CYSTEINE SYNTHASE"/>
    <property type="match status" value="1"/>
</dbReference>
<comment type="cofactor">
    <cofactor evidence="1 5">
        <name>pyridoxal 5'-phosphate</name>
        <dbReference type="ChEBI" id="CHEBI:597326"/>
    </cofactor>
</comment>
<evidence type="ECO:0000256" key="2">
    <source>
        <dbReference type="ARBA" id="ARBA00009077"/>
    </source>
</evidence>
<comment type="caution">
    <text evidence="6">The sequence shown here is derived from an EMBL/GenBank/DDBJ whole genome shotgun (WGS) entry which is preliminary data.</text>
</comment>
<dbReference type="Pfam" id="PF01053">
    <property type="entry name" value="Cys_Met_Meta_PP"/>
    <property type="match status" value="1"/>
</dbReference>
<dbReference type="CDD" id="cd00614">
    <property type="entry name" value="CGS_like"/>
    <property type="match status" value="1"/>
</dbReference>